<accession>A0A4Y2B607</accession>
<proteinExistence type="predicted"/>
<evidence type="ECO:0000256" key="1">
    <source>
        <dbReference type="SAM" id="MobiDB-lite"/>
    </source>
</evidence>
<evidence type="ECO:0000313" key="3">
    <source>
        <dbReference type="Proteomes" id="UP000499080"/>
    </source>
</evidence>
<feature type="region of interest" description="Disordered" evidence="1">
    <location>
        <begin position="1"/>
        <end position="21"/>
    </location>
</feature>
<reference evidence="2 3" key="1">
    <citation type="journal article" date="2019" name="Sci. Rep.">
        <title>Orb-weaving spider Araneus ventricosus genome elucidates the spidroin gene catalogue.</title>
        <authorList>
            <person name="Kono N."/>
            <person name="Nakamura H."/>
            <person name="Ohtoshi R."/>
            <person name="Moran D.A.P."/>
            <person name="Shinohara A."/>
            <person name="Yoshida Y."/>
            <person name="Fujiwara M."/>
            <person name="Mori M."/>
            <person name="Tomita M."/>
            <person name="Arakawa K."/>
        </authorList>
    </citation>
    <scope>NUCLEOTIDE SEQUENCE [LARGE SCALE GENOMIC DNA]</scope>
</reference>
<sequence length="98" mass="10499">MQSNQALTSNTTRRPRPGKCKFNKGVRVWNIHPLTLNTSQFGEVIGELTGVVGAKIPSLARSTQEGCKARRTGTEPLHQHVEDGQKFGDGGASSGVVI</sequence>
<dbReference type="EMBL" id="BGPR01000054">
    <property type="protein sequence ID" value="GBL87640.1"/>
    <property type="molecule type" value="Genomic_DNA"/>
</dbReference>
<comment type="caution">
    <text evidence="2">The sequence shown here is derived from an EMBL/GenBank/DDBJ whole genome shotgun (WGS) entry which is preliminary data.</text>
</comment>
<dbReference type="Proteomes" id="UP000499080">
    <property type="component" value="Unassembled WGS sequence"/>
</dbReference>
<feature type="region of interest" description="Disordered" evidence="1">
    <location>
        <begin position="63"/>
        <end position="98"/>
    </location>
</feature>
<keyword evidence="3" id="KW-1185">Reference proteome</keyword>
<dbReference type="AlphaFoldDB" id="A0A4Y2B607"/>
<evidence type="ECO:0000313" key="2">
    <source>
        <dbReference type="EMBL" id="GBL87640.1"/>
    </source>
</evidence>
<feature type="compositionally biased region" description="Gly residues" evidence="1">
    <location>
        <begin position="87"/>
        <end position="98"/>
    </location>
</feature>
<name>A0A4Y2B607_ARAVE</name>
<feature type="compositionally biased region" description="Polar residues" evidence="1">
    <location>
        <begin position="1"/>
        <end position="12"/>
    </location>
</feature>
<protein>
    <submittedName>
        <fullName evidence="2">Uncharacterized protein</fullName>
    </submittedName>
</protein>
<feature type="compositionally biased region" description="Basic and acidic residues" evidence="1">
    <location>
        <begin position="77"/>
        <end position="86"/>
    </location>
</feature>
<gene>
    <name evidence="2" type="ORF">AVEN_165238_1</name>
</gene>
<organism evidence="2 3">
    <name type="scientific">Araneus ventricosus</name>
    <name type="common">Orbweaver spider</name>
    <name type="synonym">Epeira ventricosa</name>
    <dbReference type="NCBI Taxonomy" id="182803"/>
    <lineage>
        <taxon>Eukaryota</taxon>
        <taxon>Metazoa</taxon>
        <taxon>Ecdysozoa</taxon>
        <taxon>Arthropoda</taxon>
        <taxon>Chelicerata</taxon>
        <taxon>Arachnida</taxon>
        <taxon>Araneae</taxon>
        <taxon>Araneomorphae</taxon>
        <taxon>Entelegynae</taxon>
        <taxon>Araneoidea</taxon>
        <taxon>Araneidae</taxon>
        <taxon>Araneus</taxon>
    </lineage>
</organism>